<evidence type="ECO:0000313" key="1">
    <source>
        <dbReference type="EMBL" id="PJG60074.1"/>
    </source>
</evidence>
<gene>
    <name evidence="1" type="ORF">CUC53_04020</name>
</gene>
<accession>A0A2H9U7T4</accession>
<dbReference type="OrthoDB" id="5293418at2"/>
<protein>
    <recommendedName>
        <fullName evidence="3">Protein BatD</fullName>
    </recommendedName>
</protein>
<proteinExistence type="predicted"/>
<dbReference type="EMBL" id="PGGC01000036">
    <property type="protein sequence ID" value="PJG60074.1"/>
    <property type="molecule type" value="Genomic_DNA"/>
</dbReference>
<evidence type="ECO:0000313" key="2">
    <source>
        <dbReference type="Proteomes" id="UP000235861"/>
    </source>
</evidence>
<name>A0A2H9U7T4_9GAMM</name>
<dbReference type="Proteomes" id="UP000235861">
    <property type="component" value="Unassembled WGS sequence"/>
</dbReference>
<dbReference type="RefSeq" id="WP_100292953.1">
    <property type="nucleotide sequence ID" value="NZ_PGGC01000036.1"/>
</dbReference>
<dbReference type="AlphaFoldDB" id="A0A2H9U7T4"/>
<comment type="caution">
    <text evidence="1">The sequence shown here is derived from an EMBL/GenBank/DDBJ whole genome shotgun (WGS) entry which is preliminary data.</text>
</comment>
<reference evidence="1 2" key="1">
    <citation type="submission" date="2017-11" db="EMBL/GenBank/DDBJ databases">
        <title>Draft genome sequence of environmental isolate Aeromonas cavernicola sp. nov. MDC 2508.</title>
        <authorList>
            <person name="Colston S.M."/>
            <person name="Navarro A."/>
            <person name="Martinez-Murcia A.J."/>
            <person name="Graf J."/>
        </authorList>
    </citation>
    <scope>NUCLEOTIDE SEQUENCE [LARGE SCALE GENOMIC DNA]</scope>
    <source>
        <strain evidence="1 2">MDC 2508</strain>
    </source>
</reference>
<keyword evidence="2" id="KW-1185">Reference proteome</keyword>
<organism evidence="1 2">
    <name type="scientific">Aeromonas cavernicola</name>
    <dbReference type="NCBI Taxonomy" id="1006623"/>
    <lineage>
        <taxon>Bacteria</taxon>
        <taxon>Pseudomonadati</taxon>
        <taxon>Pseudomonadota</taxon>
        <taxon>Gammaproteobacteria</taxon>
        <taxon>Aeromonadales</taxon>
        <taxon>Aeromonadaceae</taxon>
        <taxon>Aeromonas</taxon>
    </lineage>
</organism>
<evidence type="ECO:0008006" key="3">
    <source>
        <dbReference type="Google" id="ProtNLM"/>
    </source>
</evidence>
<sequence length="483" mass="52843">MIRLLIVEADGAHPAQALEHAPLLRRFAVGRITVSRVDSANQQLTRWQIPLHLAAASPSPGRSSAGLRIPPLAVGNQMTPAITIPAAAANTGTPDAPPHSTLSPLALQANLLHQGPLYPGQPVIYQLVAWLPTHLADTQISEPFSPHVTLHRLGEDEWLAPMTPNMPGRLTRSWLLQAHRAGTWRLDSPRLQGALPQTDGTLHPLFAQAAPLTLHVAPAPQQPVASRLRLQQHLEPAEQGLIHEPLIRTVTLIMEGGDGRQVQLTPVLSRPLPAGINAHPDGEQQQERFLANGGLLFEKRWRQTLLADQPGQYHLPAIELPWFNTQTGQVEVASLPAQGVRFSSPSPTPDPTTGAAEHGERLSWVLLALLLRAIGQQGPRWWRFYQLSRALPWACADHCRYLVLRWAQYRWPPPMMTLSQLPCGQHPEVAAQLAALDRACFGPLPSGDDGSWRSLASPLGREESSVITLLCRLVLGRLAVPAR</sequence>